<dbReference type="GO" id="GO:0043682">
    <property type="term" value="F:P-type divalent copper transporter activity"/>
    <property type="evidence" value="ECO:0007669"/>
    <property type="project" value="TreeGrafter"/>
</dbReference>
<name>A0A0Q0TYX4_9CORY</name>
<dbReference type="SUPFAM" id="SSF56784">
    <property type="entry name" value="HAD-like"/>
    <property type="match status" value="1"/>
</dbReference>
<proteinExistence type="predicted"/>
<dbReference type="RefSeq" id="WP_055122343.1">
    <property type="nucleotide sequence ID" value="NZ_LKST01000002.1"/>
</dbReference>
<dbReference type="InterPro" id="IPR023299">
    <property type="entry name" value="ATPase_P-typ_cyto_dom_N"/>
</dbReference>
<feature type="transmembrane region" description="Helical" evidence="5">
    <location>
        <begin position="485"/>
        <end position="511"/>
    </location>
</feature>
<comment type="caution">
    <text evidence="7">The sequence shown here is derived from an EMBL/GenBank/DDBJ whole genome shotgun (WGS) entry which is preliminary data.</text>
</comment>
<evidence type="ECO:0000256" key="4">
    <source>
        <dbReference type="SAM" id="MobiDB-lite"/>
    </source>
</evidence>
<keyword evidence="7" id="KW-0378">Hydrolase</keyword>
<dbReference type="SUPFAM" id="SSF81653">
    <property type="entry name" value="Calcium ATPase, transduction domain A"/>
    <property type="match status" value="1"/>
</dbReference>
<dbReference type="AlphaFoldDB" id="A0A0Q0TYX4"/>
<dbReference type="InterPro" id="IPR059000">
    <property type="entry name" value="ATPase_P-type_domA"/>
</dbReference>
<dbReference type="InterPro" id="IPR008250">
    <property type="entry name" value="ATPase_P-typ_transduc_dom_A_sf"/>
</dbReference>
<sequence length="867" mass="92397">MADEVAQAISQAKEAAAEAGFGDPQALGESGRKISLSFDLVGLTDAPEIAQIERALEEIPGVRARIVYHSAMAWITAPEALMPNQVVEVCARFGVRAILTDDALRRQSLYRAEGASPGQVTRRLPRGKHEKRRAESERRDLERARAAGFFRPDSAWPTPEPGSSREARDGERRAGDVLYTARDLITTPRLIVALVLTLPVVALSYIPQVQFPGWQWVCALLSLPVVSWCAWPFHRALAGGVRRGAVALDGASSLAILAAFVWSVGTLLLTEAGSLGWRGTPDVFALTAQRFNEAELFFDVACGTTLLLLSGRKLSIQARSSLLDDLAAQRVDPQSQVILVSHNRATGKPVMEEVSVSEINVGYDILIQPGQRIPVDGVVIGGSGTVRPGVVETVLPRSGGMVPVEVDSPVRAGAINVGQRIKVRVQSTGHRTRIAGVERWISGVNALQNTAVMLSTRSARLLIPAAVSVAVLSFVGWVLGTGNPALAFGTALAVLACVAPAALALSSALALRLGVETAARHGMLVREGAVMRRLQGVDTVIFNRVGALSHSDMTVETVTADVGENPDLVLRVAAALCLESEHTASRAIVHAARQARDHDSGGDIPHWIDVNHAHIDEDGTFHAQIELAVRDAQGACHLRQVSASLWRPHNLSELSGRLADAAFSGGTPLVVRWNGRDRGVISLHDTVREDAAEAVAQLEAMGLETMMLTRDAYPVGRRFARRLGISQVLAGISAGRKPYAVRGVHNRGARVAMVGDSSVSECLKVADVGVLINGEAQLDKASRSESTGADVVLLRRDVSAIAQLMGLARKVCTVVDRNILFAWAYNAVAVVASVAGLLHPMAATVLMLAASLVIEARSNSVRKYPAA</sequence>
<feature type="transmembrane region" description="Helical" evidence="5">
    <location>
        <begin position="190"/>
        <end position="207"/>
    </location>
</feature>
<gene>
    <name evidence="7" type="primary">ctpV</name>
    <name evidence="7" type="ORF">Cocul_01210</name>
</gene>
<dbReference type="Gene3D" id="3.40.50.1000">
    <property type="entry name" value="HAD superfamily/HAD-like"/>
    <property type="match status" value="1"/>
</dbReference>
<feature type="transmembrane region" description="Helical" evidence="5">
    <location>
        <begin position="827"/>
        <end position="854"/>
    </location>
</feature>
<dbReference type="PATRIC" id="fig|1544416.3.peg.1215"/>
<dbReference type="EMBL" id="LKST01000002">
    <property type="protein sequence ID" value="KQB84409.1"/>
    <property type="molecule type" value="Genomic_DNA"/>
</dbReference>
<dbReference type="InterPro" id="IPR023214">
    <property type="entry name" value="HAD_sf"/>
</dbReference>
<organism evidence="7 8">
    <name type="scientific">Corynebacterium oculi</name>
    <dbReference type="NCBI Taxonomy" id="1544416"/>
    <lineage>
        <taxon>Bacteria</taxon>
        <taxon>Bacillati</taxon>
        <taxon>Actinomycetota</taxon>
        <taxon>Actinomycetes</taxon>
        <taxon>Mycobacteriales</taxon>
        <taxon>Corynebacteriaceae</taxon>
        <taxon>Corynebacterium</taxon>
    </lineage>
</organism>
<feature type="transmembrane region" description="Helical" evidence="5">
    <location>
        <begin position="461"/>
        <end position="479"/>
    </location>
</feature>
<dbReference type="PANTHER" id="PTHR43520">
    <property type="entry name" value="ATP7, ISOFORM B"/>
    <property type="match status" value="1"/>
</dbReference>
<keyword evidence="5" id="KW-0812">Transmembrane</keyword>
<feature type="domain" description="P-type ATPase A" evidence="6">
    <location>
        <begin position="350"/>
        <end position="435"/>
    </location>
</feature>
<protein>
    <submittedName>
        <fullName evidence="7">Putative copper-exporting P-type ATPase V</fullName>
        <ecNumber evidence="7">3.6.3.54</ecNumber>
    </submittedName>
</protein>
<dbReference type="Pfam" id="PF00702">
    <property type="entry name" value="Hydrolase"/>
    <property type="match status" value="1"/>
</dbReference>
<evidence type="ECO:0000259" key="6">
    <source>
        <dbReference type="Pfam" id="PF00122"/>
    </source>
</evidence>
<evidence type="ECO:0000313" key="8">
    <source>
        <dbReference type="Proteomes" id="UP000050517"/>
    </source>
</evidence>
<dbReference type="PANTHER" id="PTHR43520:SF8">
    <property type="entry name" value="P-TYPE CU(+) TRANSPORTER"/>
    <property type="match status" value="1"/>
</dbReference>
<dbReference type="GO" id="GO:0016020">
    <property type="term" value="C:membrane"/>
    <property type="evidence" value="ECO:0007669"/>
    <property type="project" value="TreeGrafter"/>
</dbReference>
<dbReference type="InterPro" id="IPR036412">
    <property type="entry name" value="HAD-like_sf"/>
</dbReference>
<dbReference type="Proteomes" id="UP000050517">
    <property type="component" value="Unassembled WGS sequence"/>
</dbReference>
<evidence type="ECO:0000256" key="2">
    <source>
        <dbReference type="ARBA" id="ARBA00022723"/>
    </source>
</evidence>
<feature type="transmembrane region" description="Helical" evidence="5">
    <location>
        <begin position="213"/>
        <end position="233"/>
    </location>
</feature>
<evidence type="ECO:0000256" key="5">
    <source>
        <dbReference type="SAM" id="Phobius"/>
    </source>
</evidence>
<dbReference type="Gene3D" id="3.40.1110.10">
    <property type="entry name" value="Calcium-transporting ATPase, cytoplasmic domain N"/>
    <property type="match status" value="1"/>
</dbReference>
<accession>A0A0Q0TYX4</accession>
<dbReference type="OrthoDB" id="4423159at2"/>
<feature type="compositionally biased region" description="Basic and acidic residues" evidence="4">
    <location>
        <begin position="132"/>
        <end position="145"/>
    </location>
</feature>
<dbReference type="Gene3D" id="2.70.150.10">
    <property type="entry name" value="Calcium-transporting ATPase, cytoplasmic transduction domain A"/>
    <property type="match status" value="1"/>
</dbReference>
<dbReference type="EC" id="3.6.3.54" evidence="7"/>
<dbReference type="GO" id="GO:0055070">
    <property type="term" value="P:copper ion homeostasis"/>
    <property type="evidence" value="ECO:0007669"/>
    <property type="project" value="TreeGrafter"/>
</dbReference>
<dbReference type="GO" id="GO:0016787">
    <property type="term" value="F:hydrolase activity"/>
    <property type="evidence" value="ECO:0007669"/>
    <property type="project" value="UniProtKB-KW"/>
</dbReference>
<dbReference type="GO" id="GO:0005507">
    <property type="term" value="F:copper ion binding"/>
    <property type="evidence" value="ECO:0007669"/>
    <property type="project" value="TreeGrafter"/>
</dbReference>
<evidence type="ECO:0000256" key="3">
    <source>
        <dbReference type="ARBA" id="ARBA00022967"/>
    </source>
</evidence>
<reference evidence="7 8" key="1">
    <citation type="submission" date="2015-10" db="EMBL/GenBank/DDBJ databases">
        <title>Corynebacteirum lowii and Corynebacterium oculi species nova, derived from human clinical disease and and emended description of Corynebacterium mastiditis.</title>
        <authorList>
            <person name="Bernard K."/>
            <person name="Pacheco A.L."/>
            <person name="Mcdougall C."/>
            <person name="Burtx T."/>
            <person name="Weibe D."/>
            <person name="Tyler S."/>
            <person name="Olson A.B."/>
            <person name="Cnockaert M."/>
            <person name="Eguchi H."/>
            <person name="Kuwahara T."/>
            <person name="Nakayama-Imaohji H."/>
            <person name="Boudewijins M."/>
            <person name="Van Hoecke F."/>
            <person name="Bernier A.-M."/>
            <person name="Vandamme P."/>
        </authorList>
    </citation>
    <scope>NUCLEOTIDE SEQUENCE [LARGE SCALE GENOMIC DNA]</scope>
    <source>
        <strain evidence="7 8">NML 130210</strain>
    </source>
</reference>
<keyword evidence="5" id="KW-0472">Membrane</keyword>
<evidence type="ECO:0000256" key="1">
    <source>
        <dbReference type="ARBA" id="ARBA00004141"/>
    </source>
</evidence>
<dbReference type="STRING" id="1544416.Cocul_01210"/>
<evidence type="ECO:0000313" key="7">
    <source>
        <dbReference type="EMBL" id="KQB84409.1"/>
    </source>
</evidence>
<comment type="subcellular location">
    <subcellularLocation>
        <location evidence="1">Membrane</location>
        <topology evidence="1">Multi-pass membrane protein</topology>
    </subcellularLocation>
</comment>
<feature type="region of interest" description="Disordered" evidence="4">
    <location>
        <begin position="114"/>
        <end position="171"/>
    </location>
</feature>
<dbReference type="GO" id="GO:0000166">
    <property type="term" value="F:nucleotide binding"/>
    <property type="evidence" value="ECO:0007669"/>
    <property type="project" value="InterPro"/>
</dbReference>
<keyword evidence="2" id="KW-0479">Metal-binding</keyword>
<dbReference type="Pfam" id="PF00122">
    <property type="entry name" value="E1-E2_ATPase"/>
    <property type="match status" value="1"/>
</dbReference>
<keyword evidence="8" id="KW-1185">Reference proteome</keyword>
<keyword evidence="3" id="KW-1278">Translocase</keyword>
<keyword evidence="5" id="KW-1133">Transmembrane helix</keyword>
<dbReference type="SUPFAM" id="SSF81660">
    <property type="entry name" value="Metal cation-transporting ATPase, ATP-binding domain N"/>
    <property type="match status" value="1"/>
</dbReference>